<evidence type="ECO:0000259" key="15">
    <source>
        <dbReference type="Pfam" id="PF22492"/>
    </source>
</evidence>
<evidence type="ECO:0000256" key="3">
    <source>
        <dbReference type="ARBA" id="ARBA00006011"/>
    </source>
</evidence>
<dbReference type="InterPro" id="IPR053878">
    <property type="entry name" value="FimA_C"/>
</dbReference>
<comment type="similarity">
    <text evidence="3">Belongs to the bacteroidetes fimbrillin superfamily. FimA/Mfa1 family.</text>
</comment>
<keyword evidence="17" id="KW-1185">Reference proteome</keyword>
<dbReference type="InterPro" id="IPR008110">
    <property type="entry name" value="Fimbrillin"/>
</dbReference>
<feature type="chain" id="PRO_5016182518" description="Fimbrillin" evidence="13">
    <location>
        <begin position="19"/>
        <end position="386"/>
    </location>
</feature>
<dbReference type="PRINTS" id="PR01737">
    <property type="entry name" value="FIMBRILLIN"/>
</dbReference>
<evidence type="ECO:0000259" key="14">
    <source>
        <dbReference type="Pfam" id="PF06321"/>
    </source>
</evidence>
<dbReference type="PROSITE" id="PS51257">
    <property type="entry name" value="PROKAR_LIPOPROTEIN"/>
    <property type="match status" value="1"/>
</dbReference>
<evidence type="ECO:0000256" key="1">
    <source>
        <dbReference type="ARBA" id="ARBA00004442"/>
    </source>
</evidence>
<evidence type="ECO:0000256" key="8">
    <source>
        <dbReference type="ARBA" id="ARBA00023237"/>
    </source>
</evidence>
<evidence type="ECO:0000256" key="11">
    <source>
        <dbReference type="ARBA" id="ARBA00029664"/>
    </source>
</evidence>
<keyword evidence="4 13" id="KW-0732">Signal</keyword>
<keyword evidence="9" id="KW-0281">Fimbrium</keyword>
<gene>
    <name evidence="16" type="primary">fimA</name>
    <name evidence="16" type="ORF">NCTC12858_00997</name>
</gene>
<dbReference type="KEGG" id="pcre:NCTC12858_00997"/>
<evidence type="ECO:0000313" key="16">
    <source>
        <dbReference type="EMBL" id="SQH73153.1"/>
    </source>
</evidence>
<feature type="domain" description="Major fimbrium subunit FimA C-terminal" evidence="15">
    <location>
        <begin position="166"/>
        <end position="377"/>
    </location>
</feature>
<dbReference type="GO" id="GO:0009289">
    <property type="term" value="C:pilus"/>
    <property type="evidence" value="ECO:0007669"/>
    <property type="project" value="UniProtKB-SubCell"/>
</dbReference>
<reference evidence="16 17" key="1">
    <citation type="submission" date="2018-06" db="EMBL/GenBank/DDBJ databases">
        <authorList>
            <consortium name="Pathogen Informatics"/>
            <person name="Doyle S."/>
        </authorList>
    </citation>
    <scope>NUCLEOTIDE SEQUENCE [LARGE SCALE GENOMIC DNA]</scope>
    <source>
        <strain evidence="16 17">NCTC12858</strain>
    </source>
</reference>
<dbReference type="GO" id="GO:0009279">
    <property type="term" value="C:cell outer membrane"/>
    <property type="evidence" value="ECO:0007669"/>
    <property type="project" value="UniProtKB-SubCell"/>
</dbReference>
<dbReference type="EMBL" id="LS483447">
    <property type="protein sequence ID" value="SQH73153.1"/>
    <property type="molecule type" value="Genomic_DNA"/>
</dbReference>
<keyword evidence="6" id="KW-0472">Membrane</keyword>
<proteinExistence type="inferred from homology"/>
<evidence type="ECO:0000256" key="12">
    <source>
        <dbReference type="ARBA" id="ARBA00045723"/>
    </source>
</evidence>
<dbReference type="Proteomes" id="UP000249300">
    <property type="component" value="Chromosome 1"/>
</dbReference>
<dbReference type="GO" id="GO:0007155">
    <property type="term" value="P:cell adhesion"/>
    <property type="evidence" value="ECO:0007669"/>
    <property type="project" value="InterPro"/>
</dbReference>
<dbReference type="GO" id="GO:0005198">
    <property type="term" value="F:structural molecule activity"/>
    <property type="evidence" value="ECO:0007669"/>
    <property type="project" value="InterPro"/>
</dbReference>
<feature type="domain" description="Major fimbrial subunit protein N-terminal" evidence="14">
    <location>
        <begin position="34"/>
        <end position="153"/>
    </location>
</feature>
<dbReference type="Gene3D" id="2.60.40.3690">
    <property type="match status" value="1"/>
</dbReference>
<evidence type="ECO:0000256" key="13">
    <source>
        <dbReference type="SAM" id="SignalP"/>
    </source>
</evidence>
<dbReference type="AlphaFoldDB" id="A0A2X4PMQ3"/>
<evidence type="ECO:0000256" key="7">
    <source>
        <dbReference type="ARBA" id="ARBA00023139"/>
    </source>
</evidence>
<dbReference type="Pfam" id="PF22492">
    <property type="entry name" value="FimA4_C"/>
    <property type="match status" value="1"/>
</dbReference>
<dbReference type="InterPro" id="IPR029141">
    <property type="entry name" value="FimA_N"/>
</dbReference>
<comment type="function">
    <text evidence="12">Structural subunit of the major fimbriae. These long, filamentous pili are attached to the cell surface; they mediate biofilm formation, adhesion onto host cells and onto other bacteria that are part of the oral microbiome. They play an important role in the invasion of periodontal tissues. Fimbriae and their constituents are major virulence factors. FimA proteins from different strains have highly divergent sequences, and this has been used for classification. The sequence-based classification correlates with pathogenicity.</text>
</comment>
<organism evidence="16 17">
    <name type="scientific">Porphyromonas crevioricanis</name>
    <dbReference type="NCBI Taxonomy" id="393921"/>
    <lineage>
        <taxon>Bacteria</taxon>
        <taxon>Pseudomonadati</taxon>
        <taxon>Bacteroidota</taxon>
        <taxon>Bacteroidia</taxon>
        <taxon>Bacteroidales</taxon>
        <taxon>Porphyromonadaceae</taxon>
        <taxon>Porphyromonas</taxon>
    </lineage>
</organism>
<evidence type="ECO:0000256" key="6">
    <source>
        <dbReference type="ARBA" id="ARBA00023136"/>
    </source>
</evidence>
<keyword evidence="10" id="KW-0449">Lipoprotein</keyword>
<keyword evidence="8" id="KW-0998">Cell outer membrane</keyword>
<evidence type="ECO:0000256" key="4">
    <source>
        <dbReference type="ARBA" id="ARBA00022729"/>
    </source>
</evidence>
<sequence>MKTTKFFLSGLAALALLACNKNETLNGLADAKDASVSVTIQATPAMRAVAEDPANEQKISDATVLVYNAAGIQEACKAAQLVGAEWKAEDIKCTTGEHTILVVANKGTLAFEDLTLEEAKDLTCNLEGGIPSATADHLMMTAEVKKVLKEGNDPENDVEANLAHVHAAVKVKKVDTEFSDAFKKKFSVELSTVMALVAKKESKIFGEDLTLATAGFYFGENVPAGTYTPATYEVKKFLTMVFSMPYGVNEATDELLKKAGFYLLSNKEEDVKYPTILCFKGTLKNAQGNKLSAEEAKIAAEMKWIVSETDHTTFYPVIINRELGKTTKIEGNSEKKGVERNHKYFMEVDINGPGTNTPENPVAKDANLSVTCKVQAWNEVTQKVVW</sequence>
<name>A0A2X4PMQ3_9PORP</name>
<accession>A0A2X4PMQ3</accession>
<evidence type="ECO:0000256" key="10">
    <source>
        <dbReference type="ARBA" id="ARBA00023288"/>
    </source>
</evidence>
<protein>
    <recommendedName>
        <fullName evidence="11">Fimbrillin</fullName>
    </recommendedName>
</protein>
<dbReference type="Pfam" id="PF06321">
    <property type="entry name" value="P_gingi_FimA"/>
    <property type="match status" value="1"/>
</dbReference>
<dbReference type="RefSeq" id="WP_023940396.1">
    <property type="nucleotide sequence ID" value="NZ_LS483447.1"/>
</dbReference>
<evidence type="ECO:0000313" key="17">
    <source>
        <dbReference type="Proteomes" id="UP000249300"/>
    </source>
</evidence>
<evidence type="ECO:0000256" key="5">
    <source>
        <dbReference type="ARBA" id="ARBA00023026"/>
    </source>
</evidence>
<keyword evidence="7" id="KW-0564">Palmitate</keyword>
<evidence type="ECO:0000256" key="9">
    <source>
        <dbReference type="ARBA" id="ARBA00023263"/>
    </source>
</evidence>
<keyword evidence="5" id="KW-0843">Virulence</keyword>
<evidence type="ECO:0000256" key="2">
    <source>
        <dbReference type="ARBA" id="ARBA00004561"/>
    </source>
</evidence>
<comment type="subcellular location">
    <subcellularLocation>
        <location evidence="1">Cell outer membrane</location>
    </subcellularLocation>
    <subcellularLocation>
        <location evidence="2">Fimbrium</location>
    </subcellularLocation>
</comment>
<feature type="signal peptide" evidence="13">
    <location>
        <begin position="1"/>
        <end position="18"/>
    </location>
</feature>